<name>A0A9Q3HQU7_9BASI</name>
<proteinExistence type="predicted"/>
<dbReference type="AlphaFoldDB" id="A0A9Q3HQU7"/>
<evidence type="ECO:0000313" key="1">
    <source>
        <dbReference type="EMBL" id="MBW0514148.1"/>
    </source>
</evidence>
<dbReference type="EMBL" id="AVOT02023848">
    <property type="protein sequence ID" value="MBW0514148.1"/>
    <property type="molecule type" value="Genomic_DNA"/>
</dbReference>
<organism evidence="1 2">
    <name type="scientific">Austropuccinia psidii MF-1</name>
    <dbReference type="NCBI Taxonomy" id="1389203"/>
    <lineage>
        <taxon>Eukaryota</taxon>
        <taxon>Fungi</taxon>
        <taxon>Dikarya</taxon>
        <taxon>Basidiomycota</taxon>
        <taxon>Pucciniomycotina</taxon>
        <taxon>Pucciniomycetes</taxon>
        <taxon>Pucciniales</taxon>
        <taxon>Sphaerophragmiaceae</taxon>
        <taxon>Austropuccinia</taxon>
    </lineage>
</organism>
<keyword evidence="2" id="KW-1185">Reference proteome</keyword>
<reference evidence="1" key="1">
    <citation type="submission" date="2021-03" db="EMBL/GenBank/DDBJ databases">
        <title>Draft genome sequence of rust myrtle Austropuccinia psidii MF-1, a brazilian biotype.</title>
        <authorList>
            <person name="Quecine M.C."/>
            <person name="Pachon D.M.R."/>
            <person name="Bonatelli M.L."/>
            <person name="Correr F.H."/>
            <person name="Franceschini L.M."/>
            <person name="Leite T.F."/>
            <person name="Margarido G.R.A."/>
            <person name="Almeida C.A."/>
            <person name="Ferrarezi J.A."/>
            <person name="Labate C.A."/>
        </authorList>
    </citation>
    <scope>NUCLEOTIDE SEQUENCE</scope>
    <source>
        <strain evidence="1">MF-1</strain>
    </source>
</reference>
<comment type="caution">
    <text evidence="1">The sequence shown here is derived from an EMBL/GenBank/DDBJ whole genome shotgun (WGS) entry which is preliminary data.</text>
</comment>
<gene>
    <name evidence="1" type="ORF">O181_053863</name>
</gene>
<accession>A0A9Q3HQU7</accession>
<dbReference type="Proteomes" id="UP000765509">
    <property type="component" value="Unassembled WGS sequence"/>
</dbReference>
<sequence length="112" mass="12695">MTTISHLLQPLVDDLIKLKVLMKIPTFKKPEGQMIQVRLLTLVGDTGATHKVRGFAFHSAKYFCSWCLAKDTNIANLQRGPVREGQNTQENGFQWKNSSKRKQIVLLRESGV</sequence>
<evidence type="ECO:0000313" key="2">
    <source>
        <dbReference type="Proteomes" id="UP000765509"/>
    </source>
</evidence>
<dbReference type="OrthoDB" id="3039677at2759"/>
<protein>
    <submittedName>
        <fullName evidence="1">Uncharacterized protein</fullName>
    </submittedName>
</protein>